<proteinExistence type="predicted"/>
<organism evidence="1 2">
    <name type="scientific">Romanomermis culicivorax</name>
    <name type="common">Nematode worm</name>
    <dbReference type="NCBI Taxonomy" id="13658"/>
    <lineage>
        <taxon>Eukaryota</taxon>
        <taxon>Metazoa</taxon>
        <taxon>Ecdysozoa</taxon>
        <taxon>Nematoda</taxon>
        <taxon>Enoplea</taxon>
        <taxon>Dorylaimia</taxon>
        <taxon>Mermithida</taxon>
        <taxon>Mermithoidea</taxon>
        <taxon>Mermithidae</taxon>
        <taxon>Romanomermis</taxon>
    </lineage>
</organism>
<reference evidence="2" key="1">
    <citation type="submission" date="2022-11" db="UniProtKB">
        <authorList>
            <consortium name="WormBaseParasite"/>
        </authorList>
    </citation>
    <scope>IDENTIFICATION</scope>
</reference>
<dbReference type="AlphaFoldDB" id="A0A915KP97"/>
<evidence type="ECO:0000313" key="1">
    <source>
        <dbReference type="Proteomes" id="UP000887565"/>
    </source>
</evidence>
<dbReference type="Proteomes" id="UP000887565">
    <property type="component" value="Unplaced"/>
</dbReference>
<protein>
    <submittedName>
        <fullName evidence="2">Uncharacterized protein</fullName>
    </submittedName>
</protein>
<accession>A0A915KP97</accession>
<keyword evidence="1" id="KW-1185">Reference proteome</keyword>
<evidence type="ECO:0000313" key="2">
    <source>
        <dbReference type="WBParaSite" id="nRc.2.0.1.t39875-RA"/>
    </source>
</evidence>
<dbReference type="WBParaSite" id="nRc.2.0.1.t39875-RA">
    <property type="protein sequence ID" value="nRc.2.0.1.t39875-RA"/>
    <property type="gene ID" value="nRc.2.0.1.g39875"/>
</dbReference>
<name>A0A915KP97_ROMCU</name>
<sequence length="87" mass="10307">MNRLIQISHLTSKSDLDIDGRPRDVNKAMQKGGLYKKCQECSLLNTYQKEEMEKLELVHEQTTSKQYRNIMSNVIKFRCSKKRLMKQ</sequence>